<dbReference type="Proteomes" id="UP000821866">
    <property type="component" value="Chromosome 6"/>
</dbReference>
<evidence type="ECO:0000313" key="3">
    <source>
        <dbReference type="Proteomes" id="UP000821866"/>
    </source>
</evidence>
<dbReference type="AlphaFoldDB" id="A0A9J6DKN2"/>
<sequence length="219" mass="24761">MMQLHRVVRSNYVLFEQGQASHQQQLLPEELSLLTTQSTPFTFSEGVRHAASSGRHRDVDSSTTRSSAALPRRANESADVQPARFLHMPKNLRESMSPQQRELYRDFQQEPGGFSPLYSIPREKMHDAEVRASLLVYVRSVIDEAVECVKVITACALGESQSRPNTLHKWDPKASVRNATEENVGHTEESLQAACSRSRSLRRVLRTPVYTKEIRICAS</sequence>
<reference evidence="2" key="2">
    <citation type="submission" date="2021-09" db="EMBL/GenBank/DDBJ databases">
        <authorList>
            <person name="Jia N."/>
            <person name="Wang J."/>
            <person name="Shi W."/>
            <person name="Du L."/>
            <person name="Sun Y."/>
            <person name="Zhan W."/>
            <person name="Jiang J."/>
            <person name="Wang Q."/>
            <person name="Zhang B."/>
            <person name="Ji P."/>
            <person name="Sakyi L.B."/>
            <person name="Cui X."/>
            <person name="Yuan T."/>
            <person name="Jiang B."/>
            <person name="Yang W."/>
            <person name="Lam T.T.-Y."/>
            <person name="Chang Q."/>
            <person name="Ding S."/>
            <person name="Wang X."/>
            <person name="Zhu J."/>
            <person name="Ruan X."/>
            <person name="Zhao L."/>
            <person name="Wei J."/>
            <person name="Que T."/>
            <person name="Du C."/>
            <person name="Cheng J."/>
            <person name="Dai P."/>
            <person name="Han X."/>
            <person name="Huang E."/>
            <person name="Gao Y."/>
            <person name="Liu J."/>
            <person name="Shao H."/>
            <person name="Ye R."/>
            <person name="Li L."/>
            <person name="Wei W."/>
            <person name="Wang X."/>
            <person name="Wang C."/>
            <person name="Huo Q."/>
            <person name="Li W."/>
            <person name="Guo W."/>
            <person name="Chen H."/>
            <person name="Chen S."/>
            <person name="Zhou L."/>
            <person name="Zhou L."/>
            <person name="Ni X."/>
            <person name="Tian J."/>
            <person name="Zhou Y."/>
            <person name="Sheng Y."/>
            <person name="Liu T."/>
            <person name="Pan Y."/>
            <person name="Xia L."/>
            <person name="Li J."/>
            <person name="Zhao F."/>
            <person name="Cao W."/>
        </authorList>
    </citation>
    <scope>NUCLEOTIDE SEQUENCE</scope>
    <source>
        <strain evidence="2">Rmic-2018</strain>
        <tissue evidence="2">Larvae</tissue>
    </source>
</reference>
<gene>
    <name evidence="2" type="ORF">HPB51_000354</name>
</gene>
<keyword evidence="3" id="KW-1185">Reference proteome</keyword>
<reference evidence="2" key="1">
    <citation type="journal article" date="2020" name="Cell">
        <title>Large-Scale Comparative Analyses of Tick Genomes Elucidate Their Genetic Diversity and Vector Capacities.</title>
        <authorList>
            <consortium name="Tick Genome and Microbiome Consortium (TIGMIC)"/>
            <person name="Jia N."/>
            <person name="Wang J."/>
            <person name="Shi W."/>
            <person name="Du L."/>
            <person name="Sun Y."/>
            <person name="Zhan W."/>
            <person name="Jiang J.F."/>
            <person name="Wang Q."/>
            <person name="Zhang B."/>
            <person name="Ji P."/>
            <person name="Bell-Sakyi L."/>
            <person name="Cui X.M."/>
            <person name="Yuan T.T."/>
            <person name="Jiang B.G."/>
            <person name="Yang W.F."/>
            <person name="Lam T.T."/>
            <person name="Chang Q.C."/>
            <person name="Ding S.J."/>
            <person name="Wang X.J."/>
            <person name="Zhu J.G."/>
            <person name="Ruan X.D."/>
            <person name="Zhao L."/>
            <person name="Wei J.T."/>
            <person name="Ye R.Z."/>
            <person name="Que T.C."/>
            <person name="Du C.H."/>
            <person name="Zhou Y.H."/>
            <person name="Cheng J.X."/>
            <person name="Dai P.F."/>
            <person name="Guo W.B."/>
            <person name="Han X.H."/>
            <person name="Huang E.J."/>
            <person name="Li L.F."/>
            <person name="Wei W."/>
            <person name="Gao Y.C."/>
            <person name="Liu J.Z."/>
            <person name="Shao H.Z."/>
            <person name="Wang X."/>
            <person name="Wang C.C."/>
            <person name="Yang T.C."/>
            <person name="Huo Q.B."/>
            <person name="Li W."/>
            <person name="Chen H.Y."/>
            <person name="Chen S.E."/>
            <person name="Zhou L.G."/>
            <person name="Ni X.B."/>
            <person name="Tian J.H."/>
            <person name="Sheng Y."/>
            <person name="Liu T."/>
            <person name="Pan Y.S."/>
            <person name="Xia L.Y."/>
            <person name="Li J."/>
            <person name="Zhao F."/>
            <person name="Cao W.C."/>
        </authorList>
    </citation>
    <scope>NUCLEOTIDE SEQUENCE</scope>
    <source>
        <strain evidence="2">Rmic-2018</strain>
    </source>
</reference>
<comment type="caution">
    <text evidence="2">The sequence shown here is derived from an EMBL/GenBank/DDBJ whole genome shotgun (WGS) entry which is preliminary data.</text>
</comment>
<evidence type="ECO:0000313" key="2">
    <source>
        <dbReference type="EMBL" id="KAH8022571.1"/>
    </source>
</evidence>
<feature type="region of interest" description="Disordered" evidence="1">
    <location>
        <begin position="48"/>
        <end position="79"/>
    </location>
</feature>
<proteinExistence type="predicted"/>
<evidence type="ECO:0000256" key="1">
    <source>
        <dbReference type="SAM" id="MobiDB-lite"/>
    </source>
</evidence>
<accession>A0A9J6DKN2</accession>
<protein>
    <submittedName>
        <fullName evidence="2">Uncharacterized protein</fullName>
    </submittedName>
</protein>
<dbReference type="EMBL" id="JABSTU010000008">
    <property type="protein sequence ID" value="KAH8022571.1"/>
    <property type="molecule type" value="Genomic_DNA"/>
</dbReference>
<name>A0A9J6DKN2_RHIMP</name>
<organism evidence="2 3">
    <name type="scientific">Rhipicephalus microplus</name>
    <name type="common">Cattle tick</name>
    <name type="synonym">Boophilus microplus</name>
    <dbReference type="NCBI Taxonomy" id="6941"/>
    <lineage>
        <taxon>Eukaryota</taxon>
        <taxon>Metazoa</taxon>
        <taxon>Ecdysozoa</taxon>
        <taxon>Arthropoda</taxon>
        <taxon>Chelicerata</taxon>
        <taxon>Arachnida</taxon>
        <taxon>Acari</taxon>
        <taxon>Parasitiformes</taxon>
        <taxon>Ixodida</taxon>
        <taxon>Ixodoidea</taxon>
        <taxon>Ixodidae</taxon>
        <taxon>Rhipicephalinae</taxon>
        <taxon>Rhipicephalus</taxon>
        <taxon>Boophilus</taxon>
    </lineage>
</organism>